<gene>
    <name evidence="1" type="primary">NCL1_51054</name>
    <name evidence="1" type="ORF">TNCV_3524351</name>
</gene>
<proteinExistence type="predicted"/>
<evidence type="ECO:0000313" key="2">
    <source>
        <dbReference type="Proteomes" id="UP000887159"/>
    </source>
</evidence>
<organism evidence="1 2">
    <name type="scientific">Trichonephila clavipes</name>
    <name type="common">Golden silk orbweaver</name>
    <name type="synonym">Nephila clavipes</name>
    <dbReference type="NCBI Taxonomy" id="2585209"/>
    <lineage>
        <taxon>Eukaryota</taxon>
        <taxon>Metazoa</taxon>
        <taxon>Ecdysozoa</taxon>
        <taxon>Arthropoda</taxon>
        <taxon>Chelicerata</taxon>
        <taxon>Arachnida</taxon>
        <taxon>Araneae</taxon>
        <taxon>Araneomorphae</taxon>
        <taxon>Entelegynae</taxon>
        <taxon>Araneoidea</taxon>
        <taxon>Nephilidae</taxon>
        <taxon>Trichonephila</taxon>
    </lineage>
</organism>
<dbReference type="AlphaFoldDB" id="A0A8X6VGK7"/>
<sequence length="185" mass="20849">MALRKGLTSGVTENFRAPLQNQILSRSRILRNRHRSGFGAPRVLPRVAGMVGYSYEDIRLNESDCEKSEVSTNVIDNIQVNPDIYVAREGEEWIAHNSNFPGRFTTRNVLRQNSGPTSFVKHNVNACRLESKDDVKEASQMVLRGLQKIASSRVFRDCTNADKNLLLPKVIALRWLAVGILIKTQ</sequence>
<keyword evidence="2" id="KW-1185">Reference proteome</keyword>
<evidence type="ECO:0000313" key="1">
    <source>
        <dbReference type="EMBL" id="GFY06579.1"/>
    </source>
</evidence>
<name>A0A8X6VGK7_TRICX</name>
<accession>A0A8X6VGK7</accession>
<comment type="caution">
    <text evidence="1">The sequence shown here is derived from an EMBL/GenBank/DDBJ whole genome shotgun (WGS) entry which is preliminary data.</text>
</comment>
<dbReference type="EMBL" id="BMAU01021261">
    <property type="protein sequence ID" value="GFY06579.1"/>
    <property type="molecule type" value="Genomic_DNA"/>
</dbReference>
<reference evidence="1" key="1">
    <citation type="submission" date="2020-08" db="EMBL/GenBank/DDBJ databases">
        <title>Multicomponent nature underlies the extraordinary mechanical properties of spider dragline silk.</title>
        <authorList>
            <person name="Kono N."/>
            <person name="Nakamura H."/>
            <person name="Mori M."/>
            <person name="Yoshida Y."/>
            <person name="Ohtoshi R."/>
            <person name="Malay A.D."/>
            <person name="Moran D.A.P."/>
            <person name="Tomita M."/>
            <person name="Numata K."/>
            <person name="Arakawa K."/>
        </authorList>
    </citation>
    <scope>NUCLEOTIDE SEQUENCE</scope>
</reference>
<dbReference type="Proteomes" id="UP000887159">
    <property type="component" value="Unassembled WGS sequence"/>
</dbReference>
<protein>
    <submittedName>
        <fullName evidence="1">Uncharacterized protein</fullName>
    </submittedName>
</protein>